<evidence type="ECO:0000256" key="5">
    <source>
        <dbReference type="ARBA" id="ARBA00022475"/>
    </source>
</evidence>
<keyword evidence="10 12" id="KW-0472">Membrane</keyword>
<evidence type="ECO:0000256" key="6">
    <source>
        <dbReference type="ARBA" id="ARBA00022692"/>
    </source>
</evidence>
<feature type="compositionally biased region" description="Low complexity" evidence="13">
    <location>
        <begin position="115"/>
        <end position="126"/>
    </location>
</feature>
<keyword evidence="15" id="KW-1185">Reference proteome</keyword>
<feature type="transmembrane region" description="Helical" evidence="12">
    <location>
        <begin position="66"/>
        <end position="89"/>
    </location>
</feature>
<evidence type="ECO:0000256" key="2">
    <source>
        <dbReference type="ARBA" id="ARBA00008445"/>
    </source>
</evidence>
<dbReference type="AlphaFoldDB" id="A0A8B2PLM0"/>
<evidence type="ECO:0000256" key="9">
    <source>
        <dbReference type="ARBA" id="ARBA00023010"/>
    </source>
</evidence>
<evidence type="ECO:0000256" key="13">
    <source>
        <dbReference type="SAM" id="MobiDB-lite"/>
    </source>
</evidence>
<evidence type="ECO:0000313" key="14">
    <source>
        <dbReference type="EMBL" id="RAN34369.1"/>
    </source>
</evidence>
<evidence type="ECO:0000256" key="3">
    <source>
        <dbReference type="ARBA" id="ARBA00017876"/>
    </source>
</evidence>
<keyword evidence="7 12" id="KW-0653">Protein transport</keyword>
<evidence type="ECO:0000256" key="12">
    <source>
        <dbReference type="RuleBase" id="RU365087"/>
    </source>
</evidence>
<sequence length="179" mass="17958">MTICGPLEFHWDAPAMQTVILTVHIIACIVMTGLVLLQKSEGGGLGLGGGGGGAGSLMSGRGAAGALVRSTIIFGGIFFVTSLALTTIANRNNDTRSEVERALGADDATTGTGSPADLLDPTAPLLEGQEGLGTPEADDNLPTTLTDPTVDTPVEEAPANEATATETAPEGDGGESNPQ</sequence>
<dbReference type="GO" id="GO:0043952">
    <property type="term" value="P:protein transport by the Sec complex"/>
    <property type="evidence" value="ECO:0007669"/>
    <property type="project" value="TreeGrafter"/>
</dbReference>
<comment type="caution">
    <text evidence="14">The sequence shown here is derived from an EMBL/GenBank/DDBJ whole genome shotgun (WGS) entry which is preliminary data.</text>
</comment>
<accession>A0A8B2PLM0</accession>
<evidence type="ECO:0000256" key="11">
    <source>
        <dbReference type="ARBA" id="ARBA00025182"/>
    </source>
</evidence>
<organism evidence="14 15">
    <name type="scientific">Hyphomonas pacifica</name>
    <dbReference type="NCBI Taxonomy" id="1280941"/>
    <lineage>
        <taxon>Bacteria</taxon>
        <taxon>Pseudomonadati</taxon>
        <taxon>Pseudomonadota</taxon>
        <taxon>Alphaproteobacteria</taxon>
        <taxon>Hyphomonadales</taxon>
        <taxon>Hyphomonadaceae</taxon>
        <taxon>Hyphomonas</taxon>
    </lineage>
</organism>
<proteinExistence type="inferred from homology"/>
<evidence type="ECO:0000256" key="7">
    <source>
        <dbReference type="ARBA" id="ARBA00022927"/>
    </source>
</evidence>
<reference evidence="14 15" key="1">
    <citation type="submission" date="2013-04" db="EMBL/GenBank/DDBJ databases">
        <title>Hyphomonas sp. T24B3 Genome Sequencing.</title>
        <authorList>
            <person name="Lai Q."/>
            <person name="Shao Z."/>
        </authorList>
    </citation>
    <scope>NUCLEOTIDE SEQUENCE [LARGE SCALE GENOMIC DNA]</scope>
    <source>
        <strain evidence="14 15">T24B3</strain>
    </source>
</reference>
<keyword evidence="5 12" id="KW-1003">Cell membrane</keyword>
<dbReference type="GO" id="GO:0015450">
    <property type="term" value="F:protein-transporting ATPase activity"/>
    <property type="evidence" value="ECO:0007669"/>
    <property type="project" value="UniProtKB-UniRule"/>
</dbReference>
<feature type="transmembrane region" description="Helical" evidence="12">
    <location>
        <begin position="15"/>
        <end position="37"/>
    </location>
</feature>
<evidence type="ECO:0000256" key="10">
    <source>
        <dbReference type="ARBA" id="ARBA00023136"/>
    </source>
</evidence>
<keyword evidence="4 12" id="KW-0813">Transport</keyword>
<gene>
    <name evidence="14" type="ORF">HY3_01825</name>
</gene>
<keyword evidence="9 12" id="KW-0811">Translocation</keyword>
<evidence type="ECO:0000256" key="1">
    <source>
        <dbReference type="ARBA" id="ARBA00004651"/>
    </source>
</evidence>
<comment type="subcellular location">
    <subcellularLocation>
        <location evidence="1 12">Cell membrane</location>
        <topology evidence="1 12">Multi-pass membrane protein</topology>
    </subcellularLocation>
</comment>
<feature type="region of interest" description="Disordered" evidence="13">
    <location>
        <begin position="104"/>
        <end position="179"/>
    </location>
</feature>
<dbReference type="GO" id="GO:0065002">
    <property type="term" value="P:intracellular protein transmembrane transport"/>
    <property type="evidence" value="ECO:0007669"/>
    <property type="project" value="TreeGrafter"/>
</dbReference>
<dbReference type="Pfam" id="PF03840">
    <property type="entry name" value="SecG"/>
    <property type="match status" value="1"/>
</dbReference>
<dbReference type="PRINTS" id="PR01651">
    <property type="entry name" value="SECGEXPORT"/>
</dbReference>
<name>A0A8B2PLM0_9PROT</name>
<feature type="compositionally biased region" description="Low complexity" evidence="13">
    <location>
        <begin position="141"/>
        <end position="170"/>
    </location>
</feature>
<comment type="similarity">
    <text evidence="2 12">Belongs to the SecG family.</text>
</comment>
<dbReference type="GO" id="GO:0005886">
    <property type="term" value="C:plasma membrane"/>
    <property type="evidence" value="ECO:0007669"/>
    <property type="project" value="UniProtKB-SubCell"/>
</dbReference>
<protein>
    <recommendedName>
        <fullName evidence="3 12">Protein-export membrane protein SecG</fullName>
    </recommendedName>
</protein>
<dbReference type="PANTHER" id="PTHR34182:SF1">
    <property type="entry name" value="PROTEIN-EXPORT MEMBRANE PROTEIN SECG"/>
    <property type="match status" value="1"/>
</dbReference>
<dbReference type="Proteomes" id="UP000249123">
    <property type="component" value="Unassembled WGS sequence"/>
</dbReference>
<comment type="function">
    <text evidence="11 12">Involved in protein export. Participates in an early event of protein translocation.</text>
</comment>
<dbReference type="EMBL" id="AWFB01000012">
    <property type="protein sequence ID" value="RAN34369.1"/>
    <property type="molecule type" value="Genomic_DNA"/>
</dbReference>
<keyword evidence="6 12" id="KW-0812">Transmembrane</keyword>
<dbReference type="PANTHER" id="PTHR34182">
    <property type="entry name" value="PROTEIN-EXPORT MEMBRANE PROTEIN SECG"/>
    <property type="match status" value="1"/>
</dbReference>
<dbReference type="NCBIfam" id="TIGR00810">
    <property type="entry name" value="secG"/>
    <property type="match status" value="1"/>
</dbReference>
<dbReference type="InterPro" id="IPR004692">
    <property type="entry name" value="SecG"/>
</dbReference>
<evidence type="ECO:0000256" key="4">
    <source>
        <dbReference type="ARBA" id="ARBA00022448"/>
    </source>
</evidence>
<evidence type="ECO:0000313" key="15">
    <source>
        <dbReference type="Proteomes" id="UP000249123"/>
    </source>
</evidence>
<keyword evidence="8 12" id="KW-1133">Transmembrane helix</keyword>
<evidence type="ECO:0000256" key="8">
    <source>
        <dbReference type="ARBA" id="ARBA00022989"/>
    </source>
</evidence>
<dbReference type="GO" id="GO:0009306">
    <property type="term" value="P:protein secretion"/>
    <property type="evidence" value="ECO:0007669"/>
    <property type="project" value="UniProtKB-UniRule"/>
</dbReference>